<dbReference type="RefSeq" id="WP_078811938.1">
    <property type="nucleotide sequence ID" value="NZ_FUYE01000002.1"/>
</dbReference>
<reference evidence="3" key="1">
    <citation type="submission" date="2017-02" db="EMBL/GenBank/DDBJ databases">
        <authorList>
            <person name="Varghese N."/>
            <person name="Submissions S."/>
        </authorList>
    </citation>
    <scope>NUCLEOTIDE SEQUENCE [LARGE SCALE GENOMIC DNA]</scope>
    <source>
        <strain evidence="3">ATCC 700200</strain>
    </source>
</reference>
<feature type="domain" description="Carrier" evidence="1">
    <location>
        <begin position="5"/>
        <end position="84"/>
    </location>
</feature>
<dbReference type="EMBL" id="FUYE01000002">
    <property type="protein sequence ID" value="SKA81210.1"/>
    <property type="molecule type" value="Genomic_DNA"/>
</dbReference>
<sequence>MPDAPTLPQLELRVLDLVRDEVLQTPPGFGVSSDLFEAGLDSMAIMQLLLLLEEHYGVAIPVGSVSRANFRSAQTIGALLVQQGYVVTEGGVVEEPAPVIASEPAVSPEVVETTPKEIVPEPKLDRLPLRDCDFFTHAFDEMLRHAGQGGHIARSFIELDRVPDVQAIRDLLVKLPDQFPFPIFTAKLEKPSFFSLHTWVPARYQRPLELNLWSDERSSGGLIAHGAQKFADLQTKLDDIINTSLPQYDDGWMNVRFDLVEKEDGTCVFVFSWSHLIMDGIGAEFFLLEMNRLLGGKSEPVPAFDLTDFKDTRGWGERWKTAKVMPAFFDTVMKHPFEALGSEKLSSGRAHFQVITLTEEQSAEVARRSAEVSGPLINMPFHLACAMRAHQAVFDFRKQKPESLMCCVPIQVRKKGTRGPLFQNHLTMFFCNLLAEELTTLDAAAGSLHKQHTRFIKEKIGDAFRDLMWMMRPMPPSLHMHFINWHMKGKFSSFYHSNTGVFAPELTQFAGASVTNAYHVPSFSDPPGTGVFTNEKNGRLVLTLCWREGTLTPEEREIFIQQLLSDLGVRS</sequence>
<dbReference type="Proteomes" id="UP000190774">
    <property type="component" value="Unassembled WGS sequence"/>
</dbReference>
<evidence type="ECO:0000313" key="3">
    <source>
        <dbReference type="Proteomes" id="UP000190774"/>
    </source>
</evidence>
<dbReference type="PROSITE" id="PS50075">
    <property type="entry name" value="CARRIER"/>
    <property type="match status" value="1"/>
</dbReference>
<gene>
    <name evidence="2" type="ORF">SAMN02745166_00732</name>
</gene>
<dbReference type="SUPFAM" id="SSF47336">
    <property type="entry name" value="ACP-like"/>
    <property type="match status" value="1"/>
</dbReference>
<organism evidence="2 3">
    <name type="scientific">Prosthecobacter debontii</name>
    <dbReference type="NCBI Taxonomy" id="48467"/>
    <lineage>
        <taxon>Bacteria</taxon>
        <taxon>Pseudomonadati</taxon>
        <taxon>Verrucomicrobiota</taxon>
        <taxon>Verrucomicrobiia</taxon>
        <taxon>Verrucomicrobiales</taxon>
        <taxon>Verrucomicrobiaceae</taxon>
        <taxon>Prosthecobacter</taxon>
    </lineage>
</organism>
<evidence type="ECO:0000313" key="2">
    <source>
        <dbReference type="EMBL" id="SKA81210.1"/>
    </source>
</evidence>
<proteinExistence type="predicted"/>
<protein>
    <submittedName>
        <fullName evidence="2">Phosphopantetheine attachment site</fullName>
    </submittedName>
</protein>
<evidence type="ECO:0000259" key="1">
    <source>
        <dbReference type="PROSITE" id="PS50075"/>
    </source>
</evidence>
<dbReference type="InterPro" id="IPR036736">
    <property type="entry name" value="ACP-like_sf"/>
</dbReference>
<dbReference type="Pfam" id="PF00550">
    <property type="entry name" value="PP-binding"/>
    <property type="match status" value="1"/>
</dbReference>
<dbReference type="InterPro" id="IPR009081">
    <property type="entry name" value="PP-bd_ACP"/>
</dbReference>
<name>A0A1T4WV07_9BACT</name>
<dbReference type="STRING" id="48467.SAMN02745166_00732"/>
<dbReference type="Gene3D" id="1.10.1200.10">
    <property type="entry name" value="ACP-like"/>
    <property type="match status" value="1"/>
</dbReference>
<accession>A0A1T4WV07</accession>
<keyword evidence="3" id="KW-1185">Reference proteome</keyword>
<dbReference type="OrthoDB" id="177103at2"/>
<dbReference type="AlphaFoldDB" id="A0A1T4WV07"/>